<evidence type="ECO:0000256" key="1">
    <source>
        <dbReference type="ARBA" id="ARBA00022729"/>
    </source>
</evidence>
<accession>A0ABN0K371</accession>
<dbReference type="InterPro" id="IPR002509">
    <property type="entry name" value="NODB_dom"/>
</dbReference>
<evidence type="ECO:0000313" key="4">
    <source>
        <dbReference type="Proteomes" id="UP000013024"/>
    </source>
</evidence>
<gene>
    <name evidence="3" type="ORF">F936_03710</name>
</gene>
<dbReference type="RefSeq" id="WP_005050164.1">
    <property type="nucleotide sequence ID" value="NZ_KB849784.1"/>
</dbReference>
<dbReference type="EMBL" id="APQI01000012">
    <property type="protein sequence ID" value="ENV97031.1"/>
    <property type="molecule type" value="Genomic_DNA"/>
</dbReference>
<dbReference type="InterPro" id="IPR011330">
    <property type="entry name" value="Glyco_hydro/deAcase_b/a-brl"/>
</dbReference>
<comment type="caution">
    <text evidence="3">The sequence shown here is derived from an EMBL/GenBank/DDBJ whole genome shotgun (WGS) entry which is preliminary data.</text>
</comment>
<dbReference type="InterPro" id="IPR051398">
    <property type="entry name" value="Polysacch_Deacetylase"/>
</dbReference>
<dbReference type="Pfam" id="PF01522">
    <property type="entry name" value="Polysacc_deac_1"/>
    <property type="match status" value="1"/>
</dbReference>
<name>A0ABN0K371_ACICA</name>
<sequence>MIYILILLVLLIVMFSYKYAWWKPAVDWNKPRILMYHMVRDHIDGAKFNKLRVKPIEFEKQIAWMKSQGFHFVTMHELQENWGQHPAKTVAITFDDGYLDNLENAYPVLEKYQAKATIYVVVDRHDRDWSTYKKAHHNSGELMREPKLNDAQVKQLADSGLIEIGSHTLTHANLNELDDADCLRELVDAKQQLEQLIAQPVTSFAYPFGIYSDRDVKLARQAGYSNAVTTVEGIDGLQPDFMQLQRIKISGKDSLFAVKLRFKIGQRS</sequence>
<dbReference type="PANTHER" id="PTHR34216:SF7">
    <property type="entry name" value="POLY-BETA-1,6-N-ACETYL-D-GLUCOSAMINE N-DEACETYLASE"/>
    <property type="match status" value="1"/>
</dbReference>
<dbReference type="Gene3D" id="3.20.20.370">
    <property type="entry name" value="Glycoside hydrolase/deacetylase"/>
    <property type="match status" value="1"/>
</dbReference>
<dbReference type="PROSITE" id="PS51677">
    <property type="entry name" value="NODB"/>
    <property type="match status" value="1"/>
</dbReference>
<organism evidence="3 4">
    <name type="scientific">Acinetobacter calcoaceticus DSM 30006 = CIP 81.8</name>
    <dbReference type="NCBI Taxonomy" id="981331"/>
    <lineage>
        <taxon>Bacteria</taxon>
        <taxon>Pseudomonadati</taxon>
        <taxon>Pseudomonadota</taxon>
        <taxon>Gammaproteobacteria</taxon>
        <taxon>Moraxellales</taxon>
        <taxon>Moraxellaceae</taxon>
        <taxon>Acinetobacter</taxon>
        <taxon>Acinetobacter calcoaceticus/baumannii complex</taxon>
    </lineage>
</organism>
<proteinExistence type="predicted"/>
<dbReference type="SUPFAM" id="SSF88713">
    <property type="entry name" value="Glycoside hydrolase/deacetylase"/>
    <property type="match status" value="1"/>
</dbReference>
<reference evidence="3 4" key="1">
    <citation type="submission" date="2013-02" db="EMBL/GenBank/DDBJ databases">
        <title>The Genome Sequence of Acinetobacter calcoaceticus CIP 81.8.</title>
        <authorList>
            <consortium name="The Broad Institute Genome Sequencing Platform"/>
            <consortium name="The Broad Institute Genome Sequencing Center for Infectious Disease"/>
            <person name="Cerqueira G."/>
            <person name="Feldgarden M."/>
            <person name="Courvalin P."/>
            <person name="Perichon B."/>
            <person name="Grillot-Courvalin C."/>
            <person name="Clermont D."/>
            <person name="Rocha E."/>
            <person name="Yoon E.-J."/>
            <person name="Nemec A."/>
            <person name="Walker B."/>
            <person name="Young S.K."/>
            <person name="Zeng Q."/>
            <person name="Gargeya S."/>
            <person name="Fitzgerald M."/>
            <person name="Haas B."/>
            <person name="Abouelleil A."/>
            <person name="Alvarado L."/>
            <person name="Arachchi H.M."/>
            <person name="Berlin A.M."/>
            <person name="Chapman S.B."/>
            <person name="Dewar J."/>
            <person name="Goldberg J."/>
            <person name="Griggs A."/>
            <person name="Gujja S."/>
            <person name="Hansen M."/>
            <person name="Howarth C."/>
            <person name="Imamovic A."/>
            <person name="Larimer J."/>
            <person name="McCowan C."/>
            <person name="Murphy C."/>
            <person name="Neiman D."/>
            <person name="Pearson M."/>
            <person name="Priest M."/>
            <person name="Roberts A."/>
            <person name="Saif S."/>
            <person name="Shea T."/>
            <person name="Sisk P."/>
            <person name="Sykes S."/>
            <person name="Wortman J."/>
            <person name="Nusbaum C."/>
            <person name="Birren B."/>
        </authorList>
    </citation>
    <scope>NUCLEOTIDE SEQUENCE [LARGE SCALE GENOMIC DNA]</scope>
    <source>
        <strain evidence="3 4">CIP 81.8</strain>
    </source>
</reference>
<dbReference type="Proteomes" id="UP000013024">
    <property type="component" value="Unassembled WGS sequence"/>
</dbReference>
<dbReference type="GeneID" id="92920832"/>
<keyword evidence="1" id="KW-0732">Signal</keyword>
<evidence type="ECO:0000259" key="2">
    <source>
        <dbReference type="PROSITE" id="PS51677"/>
    </source>
</evidence>
<keyword evidence="4" id="KW-1185">Reference proteome</keyword>
<feature type="domain" description="NodB homology" evidence="2">
    <location>
        <begin position="88"/>
        <end position="268"/>
    </location>
</feature>
<dbReference type="CDD" id="cd10918">
    <property type="entry name" value="CE4_NodB_like_5s_6s"/>
    <property type="match status" value="1"/>
</dbReference>
<evidence type="ECO:0000313" key="3">
    <source>
        <dbReference type="EMBL" id="ENV97031.1"/>
    </source>
</evidence>
<protein>
    <recommendedName>
        <fullName evidence="2">NodB homology domain-containing protein</fullName>
    </recommendedName>
</protein>
<dbReference type="PANTHER" id="PTHR34216">
    <property type="match status" value="1"/>
</dbReference>